<dbReference type="Proteomes" id="UP000219688">
    <property type="component" value="Unassembled WGS sequence"/>
</dbReference>
<feature type="compositionally biased region" description="Basic and acidic residues" evidence="1">
    <location>
        <begin position="213"/>
        <end position="228"/>
    </location>
</feature>
<accession>A0A285VSD6</accession>
<reference evidence="4" key="1">
    <citation type="submission" date="2017-08" db="EMBL/GenBank/DDBJ databases">
        <authorList>
            <person name="Varghese N."/>
            <person name="Submissions S."/>
        </authorList>
    </citation>
    <scope>NUCLEOTIDE SEQUENCE [LARGE SCALE GENOMIC DNA]</scope>
    <source>
        <strain evidence="4">USBA17B2</strain>
    </source>
</reference>
<keyword evidence="4" id="KW-1185">Reference proteome</keyword>
<protein>
    <submittedName>
        <fullName evidence="3">Peptidoglycan binding domain-containing protein</fullName>
    </submittedName>
</protein>
<dbReference type="SUPFAM" id="SSF47090">
    <property type="entry name" value="PGBD-like"/>
    <property type="match status" value="1"/>
</dbReference>
<name>A0A285VSD6_9MICO</name>
<evidence type="ECO:0000259" key="2">
    <source>
        <dbReference type="Pfam" id="PF01471"/>
    </source>
</evidence>
<gene>
    <name evidence="3" type="ORF">SAMN05421879_10972</name>
</gene>
<feature type="region of interest" description="Disordered" evidence="1">
    <location>
        <begin position="201"/>
        <end position="234"/>
    </location>
</feature>
<dbReference type="InterPro" id="IPR002477">
    <property type="entry name" value="Peptidoglycan-bd-like"/>
</dbReference>
<dbReference type="Pfam" id="PF01471">
    <property type="entry name" value="PG_binding_1"/>
    <property type="match status" value="1"/>
</dbReference>
<dbReference type="EMBL" id="OBQK01000009">
    <property type="protein sequence ID" value="SOC56863.1"/>
    <property type="molecule type" value="Genomic_DNA"/>
</dbReference>
<proteinExistence type="predicted"/>
<evidence type="ECO:0000256" key="1">
    <source>
        <dbReference type="SAM" id="MobiDB-lite"/>
    </source>
</evidence>
<dbReference type="Gene3D" id="1.10.101.10">
    <property type="entry name" value="PGBD-like superfamily/PGBD"/>
    <property type="match status" value="1"/>
</dbReference>
<evidence type="ECO:0000313" key="4">
    <source>
        <dbReference type="Proteomes" id="UP000219688"/>
    </source>
</evidence>
<dbReference type="InterPro" id="IPR036366">
    <property type="entry name" value="PGBDSf"/>
</dbReference>
<dbReference type="InterPro" id="IPR036365">
    <property type="entry name" value="PGBD-like_sf"/>
</dbReference>
<dbReference type="AlphaFoldDB" id="A0A285VSD6"/>
<evidence type="ECO:0000313" key="3">
    <source>
        <dbReference type="EMBL" id="SOC56863.1"/>
    </source>
</evidence>
<organism evidence="3 4">
    <name type="scientific">Ornithinimicrobium cerasi</name>
    <dbReference type="NCBI Taxonomy" id="2248773"/>
    <lineage>
        <taxon>Bacteria</taxon>
        <taxon>Bacillati</taxon>
        <taxon>Actinomycetota</taxon>
        <taxon>Actinomycetes</taxon>
        <taxon>Micrococcales</taxon>
        <taxon>Ornithinimicrobiaceae</taxon>
        <taxon>Ornithinimicrobium</taxon>
    </lineage>
</organism>
<sequence length="348" mass="37579">MVNTKSPRDVAQRERTLRERGFTVYDGPSVVQRGSCFPGAPGHPHRADSTHFVDERGRFDGRRVGGAVDVGRDPSTGEAISTFEKAHLDDLARVLKREGFRVIWGVEAHFDHLHFDYNVGGGHELRFMGPNGEFTVAHIADVQRQLSALRRTNGRRYYTGTIDGLREKHTLRAIKAFQRDHGLDDDGDPGQGTRDALRAALARQASKPKPKPSKPEPKPPKPEPKKPDATIAGIAGLGGGDLRARLAPFRIAGQNAFATAIAADRFTAPAGKGILLAARGTPDETAGSLAAFRTGASFLPLGPDGGLPGPVRRHLEETRPQWVRVVGGFLAVPDETLARILAAAGIRF</sequence>
<feature type="domain" description="Peptidoglycan binding-like" evidence="2">
    <location>
        <begin position="140"/>
        <end position="197"/>
    </location>
</feature>